<evidence type="ECO:0000256" key="1">
    <source>
        <dbReference type="SAM" id="MobiDB-lite"/>
    </source>
</evidence>
<proteinExistence type="predicted"/>
<feature type="region of interest" description="Disordered" evidence="1">
    <location>
        <begin position="101"/>
        <end position="132"/>
    </location>
</feature>
<comment type="caution">
    <text evidence="2">The sequence shown here is derived from an EMBL/GenBank/DDBJ whole genome shotgun (WGS) entry which is preliminary data.</text>
</comment>
<dbReference type="EMBL" id="CANTFL010001444">
    <property type="protein sequence ID" value="CAI5740110.1"/>
    <property type="molecule type" value="Genomic_DNA"/>
</dbReference>
<evidence type="ECO:0000313" key="3">
    <source>
        <dbReference type="Proteomes" id="UP001162031"/>
    </source>
</evidence>
<dbReference type="Proteomes" id="UP001162031">
    <property type="component" value="Unassembled WGS sequence"/>
</dbReference>
<dbReference type="AlphaFoldDB" id="A0AAV0UWS9"/>
<feature type="compositionally biased region" description="Polar residues" evidence="1">
    <location>
        <begin position="122"/>
        <end position="132"/>
    </location>
</feature>
<feature type="region of interest" description="Disordered" evidence="1">
    <location>
        <begin position="1"/>
        <end position="21"/>
    </location>
</feature>
<protein>
    <submittedName>
        <fullName evidence="2">Uncharacterized protein</fullName>
    </submittedName>
</protein>
<reference evidence="2" key="1">
    <citation type="submission" date="2022-12" db="EMBL/GenBank/DDBJ databases">
        <authorList>
            <person name="Webb A."/>
        </authorList>
    </citation>
    <scope>NUCLEOTIDE SEQUENCE</scope>
    <source>
        <strain evidence="2">Hp1</strain>
    </source>
</reference>
<feature type="compositionally biased region" description="Low complexity" evidence="1">
    <location>
        <begin position="9"/>
        <end position="21"/>
    </location>
</feature>
<organism evidence="2 3">
    <name type="scientific">Hyaloperonospora brassicae</name>
    <name type="common">Brassica downy mildew</name>
    <name type="synonym">Peronospora brassicae</name>
    <dbReference type="NCBI Taxonomy" id="162125"/>
    <lineage>
        <taxon>Eukaryota</taxon>
        <taxon>Sar</taxon>
        <taxon>Stramenopiles</taxon>
        <taxon>Oomycota</taxon>
        <taxon>Peronosporomycetes</taxon>
        <taxon>Peronosporales</taxon>
        <taxon>Peronosporaceae</taxon>
        <taxon>Hyaloperonospora</taxon>
    </lineage>
</organism>
<accession>A0AAV0UWS9</accession>
<gene>
    <name evidence="2" type="ORF">HBR001_LOCUS8050</name>
</gene>
<feature type="compositionally biased region" description="Polar residues" evidence="1">
    <location>
        <begin position="101"/>
        <end position="113"/>
    </location>
</feature>
<keyword evidence="3" id="KW-1185">Reference proteome</keyword>
<name>A0AAV0UWS9_HYABA</name>
<evidence type="ECO:0000313" key="2">
    <source>
        <dbReference type="EMBL" id="CAI5740110.1"/>
    </source>
</evidence>
<sequence length="170" mass="18995">MDACLQKCTTSKDYTSTTPTSSEGVASFMPRCVAYWDSKRGKCINCEHIFLKTLSQHSGFCSVDCKSNMVYLEDVNRSIRAMKDAVDECQLVREQALTQEQVRTEEPTAQQELPQIEVDQQPKLQPTLTSSKTGADASHNLLHAQSFADFDLGSRLLDADNVEWSFSTVC</sequence>